<keyword evidence="1" id="KW-0175">Coiled coil</keyword>
<keyword evidence="3" id="KW-0732">Signal</keyword>
<organism evidence="4 5">
    <name type="scientific">Variovorax paradoxus</name>
    <dbReference type="NCBI Taxonomy" id="34073"/>
    <lineage>
        <taxon>Bacteria</taxon>
        <taxon>Pseudomonadati</taxon>
        <taxon>Pseudomonadota</taxon>
        <taxon>Betaproteobacteria</taxon>
        <taxon>Burkholderiales</taxon>
        <taxon>Comamonadaceae</taxon>
        <taxon>Variovorax</taxon>
    </lineage>
</organism>
<gene>
    <name evidence="4" type="ORF">RT97_11620</name>
</gene>
<feature type="signal peptide" evidence="3">
    <location>
        <begin position="1"/>
        <end position="21"/>
    </location>
</feature>
<accession>A0A0D0MK37</accession>
<feature type="coiled-coil region" evidence="1">
    <location>
        <begin position="192"/>
        <end position="226"/>
    </location>
</feature>
<evidence type="ECO:0000313" key="4">
    <source>
        <dbReference type="EMBL" id="KIQ32701.1"/>
    </source>
</evidence>
<reference evidence="4 5" key="1">
    <citation type="submission" date="2014-12" db="EMBL/GenBank/DDBJ databases">
        <title>16Stimator: statistical estimation of ribosomal gene copy numbers from draft genome assemblies.</title>
        <authorList>
            <person name="Perisin M.A."/>
            <person name="Vetter M."/>
            <person name="Gilbert J.A."/>
            <person name="Bergelson J."/>
        </authorList>
    </citation>
    <scope>NUCLEOTIDE SEQUENCE [LARGE SCALE GENOMIC DNA]</scope>
    <source>
        <strain evidence="4 5">MEDvA23</strain>
    </source>
</reference>
<evidence type="ECO:0000256" key="3">
    <source>
        <dbReference type="SAM" id="SignalP"/>
    </source>
</evidence>
<protein>
    <submittedName>
        <fullName evidence="4">Uncharacterized protein</fullName>
    </submittedName>
</protein>
<comment type="caution">
    <text evidence="4">The sequence shown here is derived from an EMBL/GenBank/DDBJ whole genome shotgun (WGS) entry which is preliminary data.</text>
</comment>
<proteinExistence type="predicted"/>
<dbReference type="RefSeq" id="WP_042578937.1">
    <property type="nucleotide sequence ID" value="NZ_JXQQ01000026.1"/>
</dbReference>
<dbReference type="AlphaFoldDB" id="A0A0D0MK37"/>
<evidence type="ECO:0000256" key="1">
    <source>
        <dbReference type="SAM" id="Coils"/>
    </source>
</evidence>
<sequence>MSITRILIAGLLLLGAMQAHAAGDGTDSHCVIGKNRTLFNQCDYPVDVGFCVENPQQTKNFFDSSDAFKCPGGGLSTLGPGKEEGNILNGTVHWFACSTAHRGSAGWRYVAGSGYKGHCARDEATADSGSPAAQRGLERPGEPALWSDAVECIDWYPDGTYWWKELDPATNKLMCKSPRSSSARSAAAHRYIDSRRAEADAAQRKRDEAARAEQLQRDEVARAEQQFRTSLQTMNPGQLFARADELSTRGENARAREVLRALMSRFPNHPLATEAARQLTEQTGVAAGPGSAPAKPSGPSSNAPASGSRQVVDESSVAVRASTGPLTISRSAGPAVEPAILYAHKWMSLAPGEVGWVIGTSPEEAAKVAESQYGYSHLGGTLRHGKPGKDYLALDFGWFAFVDSYVESTEYPGNVARAGGRRVWVYAARSREEAIDIAIREYDSTRGKTMVQFVYSGLVAKFDRSGRNESCSVCNADMLYRSSCAIGVKLDRWQASNVNRNPRLVPAQFSGAYCETNDTRPFMRAQERQPPPVFK</sequence>
<evidence type="ECO:0000256" key="2">
    <source>
        <dbReference type="SAM" id="MobiDB-lite"/>
    </source>
</evidence>
<feature type="compositionally biased region" description="Low complexity" evidence="2">
    <location>
        <begin position="284"/>
        <end position="308"/>
    </location>
</feature>
<dbReference type="Proteomes" id="UP000032067">
    <property type="component" value="Unassembled WGS sequence"/>
</dbReference>
<feature type="region of interest" description="Disordered" evidence="2">
    <location>
        <begin position="284"/>
        <end position="316"/>
    </location>
</feature>
<evidence type="ECO:0000313" key="5">
    <source>
        <dbReference type="Proteomes" id="UP000032067"/>
    </source>
</evidence>
<name>A0A0D0MK37_VARPD</name>
<dbReference type="EMBL" id="JXQQ01000026">
    <property type="protein sequence ID" value="KIQ32701.1"/>
    <property type="molecule type" value="Genomic_DNA"/>
</dbReference>
<feature type="chain" id="PRO_5002217213" evidence="3">
    <location>
        <begin position="22"/>
        <end position="535"/>
    </location>
</feature>
<dbReference type="OrthoDB" id="8863349at2"/>